<dbReference type="GO" id="GO:0006508">
    <property type="term" value="P:proteolysis"/>
    <property type="evidence" value="ECO:0007669"/>
    <property type="project" value="UniProtKB-KW"/>
</dbReference>
<protein>
    <submittedName>
        <fullName evidence="6">Prolyl oligopeptidase family serine peptidase</fullName>
    </submittedName>
</protein>
<evidence type="ECO:0000313" key="7">
    <source>
        <dbReference type="Proteomes" id="UP001146468"/>
    </source>
</evidence>
<keyword evidence="7" id="KW-1185">Reference proteome</keyword>
<feature type="domain" description="Peptidase S9 prolyl oligopeptidase catalytic" evidence="4">
    <location>
        <begin position="459"/>
        <end position="663"/>
    </location>
</feature>
<gene>
    <name evidence="6" type="ORF">L8U60_07480</name>
</gene>
<dbReference type="InterPro" id="IPR029058">
    <property type="entry name" value="AB_hydrolase_fold"/>
</dbReference>
<evidence type="ECO:0000256" key="2">
    <source>
        <dbReference type="ARBA" id="ARBA00022801"/>
    </source>
</evidence>
<evidence type="ECO:0000256" key="3">
    <source>
        <dbReference type="ARBA" id="ARBA00022825"/>
    </source>
</evidence>
<keyword evidence="3" id="KW-0720">Serine protease</keyword>
<dbReference type="Gene3D" id="3.40.50.1820">
    <property type="entry name" value="alpha/beta hydrolase"/>
    <property type="match status" value="1"/>
</dbReference>
<evidence type="ECO:0000259" key="4">
    <source>
        <dbReference type="Pfam" id="PF00326"/>
    </source>
</evidence>
<dbReference type="InterPro" id="IPR051167">
    <property type="entry name" value="Prolyl_oligopep/macrocyclase"/>
</dbReference>
<dbReference type="RefSeq" id="WP_269965746.1">
    <property type="nucleotide sequence ID" value="NZ_JAKMUS010000011.1"/>
</dbReference>
<evidence type="ECO:0000259" key="5">
    <source>
        <dbReference type="Pfam" id="PF02897"/>
    </source>
</evidence>
<evidence type="ECO:0000256" key="1">
    <source>
        <dbReference type="ARBA" id="ARBA00022670"/>
    </source>
</evidence>
<dbReference type="SUPFAM" id="SSF50993">
    <property type="entry name" value="Peptidase/esterase 'gauge' domain"/>
    <property type="match status" value="1"/>
</dbReference>
<dbReference type="Proteomes" id="UP001146468">
    <property type="component" value="Unassembled WGS sequence"/>
</dbReference>
<dbReference type="InterPro" id="IPR001375">
    <property type="entry name" value="Peptidase_S9_cat"/>
</dbReference>
<dbReference type="Gene3D" id="2.130.10.120">
    <property type="entry name" value="Prolyl oligopeptidase, N-terminal domain"/>
    <property type="match status" value="1"/>
</dbReference>
<dbReference type="Pfam" id="PF00326">
    <property type="entry name" value="Peptidase_S9"/>
    <property type="match status" value="1"/>
</dbReference>
<dbReference type="InterPro" id="IPR002470">
    <property type="entry name" value="Peptidase_S9A"/>
</dbReference>
<name>A0A9X3RKT0_9CORY</name>
<dbReference type="GO" id="GO:0070012">
    <property type="term" value="F:oligopeptidase activity"/>
    <property type="evidence" value="ECO:0007669"/>
    <property type="project" value="TreeGrafter"/>
</dbReference>
<sequence>MSTQFTPDVSIEPKLLDEITGPEALTWATTWSDATEKAVRTQPGTAELEQRMRAALDTEDKIPYVSRRGEHLYNFWRDRDHPRGVWRRTTTEEYLAGGEHWEVLVDVDKLARAEDEDWVWKGATVRPLHHDRALLRLSRGGADAVVVREFDLARGEFIDGFTLPEAKTDVSWVDLDTLLVGTDLGADSVTESGYPVEVRRWERGTDIANAPVIFRGERSDVAVGAQVDHTPRFEHVTFTRALDFYTSLTFVGDAHGDMTLIDAPTDCTVVPHKQWLFLVPRTPFAGLPAGALGVIELDAFLAGDRSIRTLVRDAPIEDLSITSTHLLVTTLDNVVTRISRFELGTWEQSEIDLSSAATASVVATSPLDPVHGEEVWINVSNFTTPSTLLRNGEVVRQAPAQFDASGLETRQHWATSADGTKIPYFITGDFSLGPRPTLVGGYGGFEVSLTPSYSAIRGMAWLEHGNFFVQPNLRGGGEFGPEWHSQVVKTNRHKVWEDHRAVLEDIMARGYSTPSLLAIRGGSNGGLLTSGALVQYPELFGAAVIQVPLTDMLRYHTLSAGASWMAEYGDPDNPEERAAIETWSPLENVASDVPYPPALVTTSTRDDRVHPAHARTFALALAKAGQPVDYFENTAGGHAGAADNQQVARVETLIYQWINKKLGVALPPREL</sequence>
<dbReference type="PANTHER" id="PTHR42881:SF13">
    <property type="entry name" value="PROLYL ENDOPEPTIDASE"/>
    <property type="match status" value="1"/>
</dbReference>
<accession>A0A9X3RKT0</accession>
<dbReference type="InterPro" id="IPR023302">
    <property type="entry name" value="Pept_S9A_N"/>
</dbReference>
<dbReference type="EMBL" id="JAKMUS010000011">
    <property type="protein sequence ID" value="MCZ9294322.1"/>
    <property type="molecule type" value="Genomic_DNA"/>
</dbReference>
<evidence type="ECO:0000313" key="6">
    <source>
        <dbReference type="EMBL" id="MCZ9294322.1"/>
    </source>
</evidence>
<organism evidence="6 7">
    <name type="scientific">Corynebacterium meitnerae</name>
    <dbReference type="NCBI Taxonomy" id="2913498"/>
    <lineage>
        <taxon>Bacteria</taxon>
        <taxon>Bacillati</taxon>
        <taxon>Actinomycetota</taxon>
        <taxon>Actinomycetes</taxon>
        <taxon>Mycobacteriales</taxon>
        <taxon>Corynebacteriaceae</taxon>
        <taxon>Corynebacterium</taxon>
    </lineage>
</organism>
<feature type="domain" description="Peptidase S9A N-terminal" evidence="5">
    <location>
        <begin position="17"/>
        <end position="389"/>
    </location>
</feature>
<dbReference type="GO" id="GO:0005829">
    <property type="term" value="C:cytosol"/>
    <property type="evidence" value="ECO:0007669"/>
    <property type="project" value="TreeGrafter"/>
</dbReference>
<dbReference type="GO" id="GO:0004252">
    <property type="term" value="F:serine-type endopeptidase activity"/>
    <property type="evidence" value="ECO:0007669"/>
    <property type="project" value="InterPro"/>
</dbReference>
<dbReference type="SUPFAM" id="SSF53474">
    <property type="entry name" value="alpha/beta-Hydrolases"/>
    <property type="match status" value="1"/>
</dbReference>
<dbReference type="PANTHER" id="PTHR42881">
    <property type="entry name" value="PROLYL ENDOPEPTIDASE"/>
    <property type="match status" value="1"/>
</dbReference>
<dbReference type="AlphaFoldDB" id="A0A9X3RKT0"/>
<keyword evidence="1" id="KW-0645">Protease</keyword>
<dbReference type="Pfam" id="PF02897">
    <property type="entry name" value="Peptidase_S9_N"/>
    <property type="match status" value="1"/>
</dbReference>
<proteinExistence type="predicted"/>
<dbReference type="PRINTS" id="PR00862">
    <property type="entry name" value="PROLIGOPTASE"/>
</dbReference>
<reference evidence="6" key="1">
    <citation type="submission" date="2022-02" db="EMBL/GenBank/DDBJ databases">
        <title>Corynebacterium sp. from urogenital microbiome.</title>
        <authorList>
            <person name="Cappelli E.A."/>
            <person name="Ribeiro T.G."/>
            <person name="Peixe L."/>
        </authorList>
    </citation>
    <scope>NUCLEOTIDE SEQUENCE</scope>
    <source>
        <strain evidence="6">C8Ua_172</strain>
    </source>
</reference>
<keyword evidence="2" id="KW-0378">Hydrolase</keyword>
<comment type="caution">
    <text evidence="6">The sequence shown here is derived from an EMBL/GenBank/DDBJ whole genome shotgun (WGS) entry which is preliminary data.</text>
</comment>